<evidence type="ECO:0000313" key="2">
    <source>
        <dbReference type="EMBL" id="CAF3969995.1"/>
    </source>
</evidence>
<keyword evidence="3" id="KW-1185">Reference proteome</keyword>
<evidence type="ECO:0000313" key="1">
    <source>
        <dbReference type="EMBL" id="CAF1205752.1"/>
    </source>
</evidence>
<organism evidence="1 3">
    <name type="scientific">Didymodactylos carnosus</name>
    <dbReference type="NCBI Taxonomy" id="1234261"/>
    <lineage>
        <taxon>Eukaryota</taxon>
        <taxon>Metazoa</taxon>
        <taxon>Spiralia</taxon>
        <taxon>Gnathifera</taxon>
        <taxon>Rotifera</taxon>
        <taxon>Eurotatoria</taxon>
        <taxon>Bdelloidea</taxon>
        <taxon>Philodinida</taxon>
        <taxon>Philodinidae</taxon>
        <taxon>Didymodactylos</taxon>
    </lineage>
</organism>
<gene>
    <name evidence="1" type="ORF">GPM918_LOCUS23954</name>
    <name evidence="2" type="ORF">SRO942_LOCUS23953</name>
</gene>
<dbReference type="EMBL" id="CAJOBC010008752">
    <property type="protein sequence ID" value="CAF3969995.1"/>
    <property type="molecule type" value="Genomic_DNA"/>
</dbReference>
<dbReference type="AlphaFoldDB" id="A0A814WSQ1"/>
<protein>
    <submittedName>
        <fullName evidence="1">Uncharacterized protein</fullName>
    </submittedName>
</protein>
<dbReference type="Proteomes" id="UP000681722">
    <property type="component" value="Unassembled WGS sequence"/>
</dbReference>
<reference evidence="1" key="1">
    <citation type="submission" date="2021-02" db="EMBL/GenBank/DDBJ databases">
        <authorList>
            <person name="Nowell W R."/>
        </authorList>
    </citation>
    <scope>NUCLEOTIDE SEQUENCE</scope>
</reference>
<proteinExistence type="predicted"/>
<accession>A0A814WSQ1</accession>
<comment type="caution">
    <text evidence="1">The sequence shown here is derived from an EMBL/GenBank/DDBJ whole genome shotgun (WGS) entry which is preliminary data.</text>
</comment>
<dbReference type="Proteomes" id="UP000663829">
    <property type="component" value="Unassembled WGS sequence"/>
</dbReference>
<sequence>MKGRYAPNLIEKSSGYSKHYSDWFQLLLKRKKQESSCDYDTLNIAQKKSFRMTYDSSAELLADVRDILLVYIYVSDSYFCLL</sequence>
<name>A0A814WSQ1_9BILA</name>
<evidence type="ECO:0000313" key="3">
    <source>
        <dbReference type="Proteomes" id="UP000663829"/>
    </source>
</evidence>
<dbReference type="EMBL" id="CAJNOQ010008751">
    <property type="protein sequence ID" value="CAF1205752.1"/>
    <property type="molecule type" value="Genomic_DNA"/>
</dbReference>